<evidence type="ECO:0000256" key="6">
    <source>
        <dbReference type="ARBA" id="ARBA00059763"/>
    </source>
</evidence>
<dbReference type="Pfam" id="PF00566">
    <property type="entry name" value="RabGAP-TBC"/>
    <property type="match status" value="1"/>
</dbReference>
<organism evidence="10 11">
    <name type="scientific">Caenorhabditis briggsae</name>
    <dbReference type="NCBI Taxonomy" id="6238"/>
    <lineage>
        <taxon>Eukaryota</taxon>
        <taxon>Metazoa</taxon>
        <taxon>Ecdysozoa</taxon>
        <taxon>Nematoda</taxon>
        <taxon>Chromadorea</taxon>
        <taxon>Rhabditida</taxon>
        <taxon>Rhabditina</taxon>
        <taxon>Rhabditomorpha</taxon>
        <taxon>Rhabditoidea</taxon>
        <taxon>Rhabditidae</taxon>
        <taxon>Peloderinae</taxon>
        <taxon>Caenorhabditis</taxon>
    </lineage>
</organism>
<comment type="function">
    <text evidence="6">Acts as a GTPase-activating protein for RAB35. Together with RAB35 may be involved in regulation of insulin-induced glucose transporter SLC2A4/GLUT4 translocation to the plasma membrane in adipocytes.</text>
</comment>
<dbReference type="InterPro" id="IPR000195">
    <property type="entry name" value="Rab-GAP-TBC_dom"/>
</dbReference>
<comment type="subcellular location">
    <subcellularLocation>
        <location evidence="2">Cytoplasm</location>
    </subcellularLocation>
    <subcellularLocation>
        <location evidence="1">Membrane</location>
    </subcellularLocation>
</comment>
<evidence type="ECO:0000313" key="10">
    <source>
        <dbReference type="EMBL" id="CAP21618.2"/>
    </source>
</evidence>
<dbReference type="AlphaFoldDB" id="A8WMB4"/>
<dbReference type="OMA" id="TEFPCEE"/>
<dbReference type="SMART" id="SM00164">
    <property type="entry name" value="TBC"/>
    <property type="match status" value="1"/>
</dbReference>
<feature type="domain" description="Rab-GAP TBC" evidence="9">
    <location>
        <begin position="35"/>
        <end position="351"/>
    </location>
</feature>
<keyword evidence="4" id="KW-0963">Cytoplasm</keyword>
<keyword evidence="11" id="KW-1185">Reference proteome</keyword>
<dbReference type="PROSITE" id="PS50086">
    <property type="entry name" value="TBC_RABGAP"/>
    <property type="match status" value="1"/>
</dbReference>
<dbReference type="GO" id="GO:0005737">
    <property type="term" value="C:cytoplasm"/>
    <property type="evidence" value="ECO:0000318"/>
    <property type="project" value="GO_Central"/>
</dbReference>
<dbReference type="InterPro" id="IPR035969">
    <property type="entry name" value="Rab-GAP_TBC_sf"/>
</dbReference>
<evidence type="ECO:0000313" key="11">
    <source>
        <dbReference type="Proteomes" id="UP000008549"/>
    </source>
</evidence>
<reference evidence="10 11" key="2">
    <citation type="journal article" date="2011" name="PLoS Genet.">
        <title>Caenorhabditis briggsae recombinant inbred line genotypes reveal inter-strain incompatibility and the evolution of recombination.</title>
        <authorList>
            <person name="Ross J.A."/>
            <person name="Koboldt D.C."/>
            <person name="Staisch J.E."/>
            <person name="Chamberlin H.M."/>
            <person name="Gupta B.P."/>
            <person name="Miller R.D."/>
            <person name="Baird S.E."/>
            <person name="Haag E.S."/>
        </authorList>
    </citation>
    <scope>NUCLEOTIDE SEQUENCE [LARGE SCALE GENOMIC DNA]</scope>
    <source>
        <strain evidence="10 11">AF16</strain>
    </source>
</reference>
<dbReference type="STRING" id="6238.A8WMB4"/>
<comment type="subunit">
    <text evidence="7">Interacts with RAB1A and RAB10; in a GTP-dependent manner.</text>
</comment>
<dbReference type="FunCoup" id="A8WMB4">
    <property type="interactions" value="2050"/>
</dbReference>
<dbReference type="FunFam" id="1.10.472.80:FF:000009">
    <property type="entry name" value="TBC1 domain family member 13"/>
    <property type="match status" value="1"/>
</dbReference>
<dbReference type="FunFam" id="1.10.8.270:FF:000019">
    <property type="entry name" value="TBC1 domain family member 13"/>
    <property type="match status" value="1"/>
</dbReference>
<evidence type="ECO:0000256" key="7">
    <source>
        <dbReference type="ARBA" id="ARBA00064536"/>
    </source>
</evidence>
<evidence type="ECO:0000256" key="3">
    <source>
        <dbReference type="ARBA" id="ARBA00022468"/>
    </source>
</evidence>
<keyword evidence="5" id="KW-0472">Membrane</keyword>
<dbReference type="SUPFAM" id="SSF47923">
    <property type="entry name" value="Ypt/Rab-GAP domain of gyp1p"/>
    <property type="match status" value="2"/>
</dbReference>
<dbReference type="InParanoid" id="A8WMB4"/>
<dbReference type="Gene3D" id="1.10.472.80">
    <property type="entry name" value="Ypt/Rab-GAP domain of gyp1p, domain 3"/>
    <property type="match status" value="1"/>
</dbReference>
<protein>
    <recommendedName>
        <fullName evidence="8">TBC1 domain family member 13</fullName>
    </recommendedName>
</protein>
<evidence type="ECO:0000256" key="1">
    <source>
        <dbReference type="ARBA" id="ARBA00004370"/>
    </source>
</evidence>
<evidence type="ECO:0000256" key="4">
    <source>
        <dbReference type="ARBA" id="ARBA00022490"/>
    </source>
</evidence>
<dbReference type="Gene3D" id="1.10.8.270">
    <property type="entry name" value="putative rabgap domain of human tbc1 domain family member 14 like domains"/>
    <property type="match status" value="1"/>
</dbReference>
<evidence type="ECO:0000256" key="5">
    <source>
        <dbReference type="ARBA" id="ARBA00023136"/>
    </source>
</evidence>
<gene>
    <name evidence="12" type="primary">tbc-13</name>
    <name evidence="10 12" type="ORF">CBG00117</name>
    <name evidence="10" type="ORF">CBG_00117</name>
</gene>
<dbReference type="GO" id="GO:0005096">
    <property type="term" value="F:GTPase activator activity"/>
    <property type="evidence" value="ECO:0000318"/>
    <property type="project" value="GO_Central"/>
</dbReference>
<keyword evidence="3" id="KW-0343">GTPase activation</keyword>
<sequence length="440" mass="50871">MTTRYMERLAKIEEVLLIANKKIDMNDFRAGCSYGVPESLRPLAWRLLLHYLPLERHKWQSFLADQRNNYDQMIEQIIVEPGNIAMEQSNSQTSDSDHPLSDHPTSDWQAFFQDNKVLSQIDKDVRRLYPEIQFFQLLSKFPHPHGMKYPLSRRVINHQELTSQEFGANRDGIVGEGEKMQLIMKSLFLQCVKTNLAKGSHDENQAPNSEFHWHIVERILFIYAKLNPGVQYVQGMNELVAPIYYVFANDTDEEWAAYAEADTFFCFQQLMSEVKDNFIKTLDDSICGIESSMSAFHNMISTFDPELHKHLTSTLEIKPQFYAFRWLSLLLSQEFPLPDVITLWDALFSDPQRFALLPYVCLSMMVLQRESLISGDFPFCVRLLQNYPDSDVAKIVAYAQDIRDGKAPRPASKEVSKGSKIAKHARQLSDTLRNLSIIKK</sequence>
<dbReference type="GO" id="GO:0016020">
    <property type="term" value="C:membrane"/>
    <property type="evidence" value="ECO:0007669"/>
    <property type="project" value="UniProtKB-SubCell"/>
</dbReference>
<evidence type="ECO:0000256" key="8">
    <source>
        <dbReference type="ARBA" id="ARBA00067477"/>
    </source>
</evidence>
<evidence type="ECO:0000259" key="9">
    <source>
        <dbReference type="PROSITE" id="PS50086"/>
    </source>
</evidence>
<dbReference type="eggNOG" id="KOG4567">
    <property type="taxonomic scope" value="Eukaryota"/>
</dbReference>
<dbReference type="EMBL" id="HE601409">
    <property type="protein sequence ID" value="CAP21618.2"/>
    <property type="molecule type" value="Genomic_DNA"/>
</dbReference>
<dbReference type="PANTHER" id="PTHR22957">
    <property type="entry name" value="TBC1 DOMAIN FAMILY MEMBER GTPASE-ACTIVATING PROTEIN"/>
    <property type="match status" value="1"/>
</dbReference>
<proteinExistence type="predicted"/>
<dbReference type="WormBase" id="CBG00117">
    <property type="protein sequence ID" value="CBP38154"/>
    <property type="gene ID" value="WBGene00023593"/>
    <property type="gene designation" value="Cbr-tbc-13"/>
</dbReference>
<dbReference type="Proteomes" id="UP000008549">
    <property type="component" value="Unassembled WGS sequence"/>
</dbReference>
<dbReference type="GO" id="GO:0006886">
    <property type="term" value="P:intracellular protein transport"/>
    <property type="evidence" value="ECO:0000318"/>
    <property type="project" value="GO_Central"/>
</dbReference>
<evidence type="ECO:0000256" key="2">
    <source>
        <dbReference type="ARBA" id="ARBA00004496"/>
    </source>
</evidence>
<evidence type="ECO:0000313" key="12">
    <source>
        <dbReference type="WormBase" id="CBG00117"/>
    </source>
</evidence>
<dbReference type="HOGENOM" id="CLU_018687_0_1_1"/>
<reference evidence="10 11" key="1">
    <citation type="journal article" date="2003" name="PLoS Biol.">
        <title>The genome sequence of Caenorhabditis briggsae: a platform for comparative genomics.</title>
        <authorList>
            <person name="Stein L.D."/>
            <person name="Bao Z."/>
            <person name="Blasiar D."/>
            <person name="Blumenthal T."/>
            <person name="Brent M.R."/>
            <person name="Chen N."/>
            <person name="Chinwalla A."/>
            <person name="Clarke L."/>
            <person name="Clee C."/>
            <person name="Coghlan A."/>
            <person name="Coulson A."/>
            <person name="D'Eustachio P."/>
            <person name="Fitch D.H."/>
            <person name="Fulton L.A."/>
            <person name="Fulton R.E."/>
            <person name="Griffiths-Jones S."/>
            <person name="Harris T.W."/>
            <person name="Hillier L.W."/>
            <person name="Kamath R."/>
            <person name="Kuwabara P.E."/>
            <person name="Mardis E.R."/>
            <person name="Marra M.A."/>
            <person name="Miner T.L."/>
            <person name="Minx P."/>
            <person name="Mullikin J.C."/>
            <person name="Plumb R.W."/>
            <person name="Rogers J."/>
            <person name="Schein J.E."/>
            <person name="Sohrmann M."/>
            <person name="Spieth J."/>
            <person name="Stajich J.E."/>
            <person name="Wei C."/>
            <person name="Willey D."/>
            <person name="Wilson R.K."/>
            <person name="Durbin R."/>
            <person name="Waterston R.H."/>
        </authorList>
    </citation>
    <scope>NUCLEOTIDE SEQUENCE [LARGE SCALE GENOMIC DNA]</scope>
    <source>
        <strain evidence="10 11">AF16</strain>
    </source>
</reference>
<name>A8WMB4_CAEBR</name>
<dbReference type="PANTHER" id="PTHR22957:SF27">
    <property type="entry name" value="TBC1 DOMAIN FAMILY MEMBER 13"/>
    <property type="match status" value="1"/>
</dbReference>
<accession>A8WMB4</accession>